<accession>A0A292Q9G5</accession>
<feature type="compositionally biased region" description="Acidic residues" evidence="1">
    <location>
        <begin position="331"/>
        <end position="342"/>
    </location>
</feature>
<dbReference type="Proteomes" id="UP001412239">
    <property type="component" value="Unassembled WGS sequence"/>
</dbReference>
<dbReference type="AlphaFoldDB" id="A0A292Q9G5"/>
<feature type="compositionally biased region" description="Polar residues" evidence="1">
    <location>
        <begin position="418"/>
        <end position="433"/>
    </location>
</feature>
<feature type="transmembrane region" description="Helical" evidence="2">
    <location>
        <begin position="538"/>
        <end position="563"/>
    </location>
</feature>
<proteinExistence type="predicted"/>
<sequence length="564" mass="61958">MKVSEHRYLLPPVLLSIHLLLLLPLIIAPKDLRPLPGHEHEHNLHLPPEKPRCRSYTGGLFPRYAIPLGTLGFVVVYALKQFAGKVPLPKGPRRQRLAQGIELGVLFSMGVAEEVLRWGLVRVLVGLEGGAGGYRGQAACSLVEWIAGGDAGVGGRVCPSIWEGVYLMGWVWSFIECVFSWWTLRPLYHSSTSSSSTTTSPIPKRFLFSRAVGRPLLGKRIRSDSNLGPSEDSSESRGLFSTFYRKKRGIQPARRSHGCHDGEEGVVQFADPAATTGMESGSSRTAYDEPILGIPGGKQANVVDELIPRLEEVRRGAGDEEEGRVRAGVDSGDDYGDDEESDSAFSSIRSSMDSTTYRAQTPLLSSSLPYDPNQQHPHHESQALLQSSQIPVSYNTMTHLPPSPPHHQSSDHEGMFGSQPSYLAGPSSSTATITHLHRPSPPRRGPTDLGTHNFSARRGTRKVYGLSINSLPPYLPIMWRATALLRHLSNVLIYAWAPAIVYQGRFQWWGLVVLLLLAGKRGWYTVEWFSGGASRVGLVKSSIMTLVLATVIYLFGLGVWGIIY</sequence>
<keyword evidence="4" id="KW-1185">Reference proteome</keyword>
<evidence type="ECO:0000256" key="2">
    <source>
        <dbReference type="SAM" id="Phobius"/>
    </source>
</evidence>
<protein>
    <submittedName>
        <fullName evidence="3">Uncharacterized protein</fullName>
    </submittedName>
</protein>
<feature type="region of interest" description="Disordered" evidence="1">
    <location>
        <begin position="313"/>
        <end position="454"/>
    </location>
</feature>
<keyword evidence="2" id="KW-0472">Membrane</keyword>
<dbReference type="EMBL" id="LN890948">
    <property type="protein sequence ID" value="CUS15347.1"/>
    <property type="molecule type" value="Genomic_DNA"/>
</dbReference>
<keyword evidence="2" id="KW-1133">Transmembrane helix</keyword>
<organism evidence="3 4">
    <name type="scientific">Tuber aestivum</name>
    <name type="common">summer truffle</name>
    <dbReference type="NCBI Taxonomy" id="59557"/>
    <lineage>
        <taxon>Eukaryota</taxon>
        <taxon>Fungi</taxon>
        <taxon>Dikarya</taxon>
        <taxon>Ascomycota</taxon>
        <taxon>Pezizomycotina</taxon>
        <taxon>Pezizomycetes</taxon>
        <taxon>Pezizales</taxon>
        <taxon>Tuberaceae</taxon>
        <taxon>Tuber</taxon>
    </lineage>
</organism>
<evidence type="ECO:0000256" key="1">
    <source>
        <dbReference type="SAM" id="MobiDB-lite"/>
    </source>
</evidence>
<evidence type="ECO:0000313" key="4">
    <source>
        <dbReference type="Proteomes" id="UP001412239"/>
    </source>
</evidence>
<feature type="transmembrane region" description="Helical" evidence="2">
    <location>
        <begin position="7"/>
        <end position="27"/>
    </location>
</feature>
<name>A0A292Q9G5_9PEZI</name>
<feature type="compositionally biased region" description="Polar residues" evidence="1">
    <location>
        <begin position="383"/>
        <end position="398"/>
    </location>
</feature>
<evidence type="ECO:0000313" key="3">
    <source>
        <dbReference type="EMBL" id="CUS15347.1"/>
    </source>
</evidence>
<reference evidence="3" key="1">
    <citation type="submission" date="2015-10" db="EMBL/GenBank/DDBJ databases">
        <authorList>
            <person name="Regsiter A."/>
            <person name="william w."/>
        </authorList>
    </citation>
    <scope>NUCLEOTIDE SEQUENCE</scope>
    <source>
        <strain evidence="3">Montdore</strain>
    </source>
</reference>
<feature type="compositionally biased region" description="Polar residues" evidence="1">
    <location>
        <begin position="344"/>
        <end position="375"/>
    </location>
</feature>
<keyword evidence="2" id="KW-0812">Transmembrane</keyword>
<feature type="compositionally biased region" description="Basic and acidic residues" evidence="1">
    <location>
        <begin position="313"/>
        <end position="327"/>
    </location>
</feature>
<gene>
    <name evidence="3" type="ORF">GSTUAT00000604001</name>
</gene>